<feature type="compositionally biased region" description="Polar residues" evidence="1">
    <location>
        <begin position="43"/>
        <end position="57"/>
    </location>
</feature>
<dbReference type="OrthoDB" id="292596at2759"/>
<gene>
    <name evidence="2" type="ORF">POCTA_138.1.T1170101</name>
</gene>
<feature type="region of interest" description="Disordered" evidence="1">
    <location>
        <begin position="43"/>
        <end position="62"/>
    </location>
</feature>
<organism evidence="2 3">
    <name type="scientific">Paramecium octaurelia</name>
    <dbReference type="NCBI Taxonomy" id="43137"/>
    <lineage>
        <taxon>Eukaryota</taxon>
        <taxon>Sar</taxon>
        <taxon>Alveolata</taxon>
        <taxon>Ciliophora</taxon>
        <taxon>Intramacronucleata</taxon>
        <taxon>Oligohymenophorea</taxon>
        <taxon>Peniculida</taxon>
        <taxon>Parameciidae</taxon>
        <taxon>Paramecium</taxon>
    </lineage>
</organism>
<name>A0A8S1XCW1_PAROT</name>
<sequence>MSCIIQLTNRAKRSLSQNPARQLPHKIILPKLFVERERAISLDRSTQNKKPISNSPKPFTHSPKIIAKSAQTDFNHLKLSQCSKQSVILEGKQFKNTISRKLKQLPINSNDFCYAGFETSDTEFDDFSLEAYLKRQ</sequence>
<dbReference type="Proteomes" id="UP000683925">
    <property type="component" value="Unassembled WGS sequence"/>
</dbReference>
<reference evidence="2" key="1">
    <citation type="submission" date="2021-01" db="EMBL/GenBank/DDBJ databases">
        <authorList>
            <consortium name="Genoscope - CEA"/>
            <person name="William W."/>
        </authorList>
    </citation>
    <scope>NUCLEOTIDE SEQUENCE</scope>
</reference>
<evidence type="ECO:0000256" key="1">
    <source>
        <dbReference type="SAM" id="MobiDB-lite"/>
    </source>
</evidence>
<protein>
    <submittedName>
        <fullName evidence="2">Uncharacterized protein</fullName>
    </submittedName>
</protein>
<dbReference type="OMA" id="SNDFCYA"/>
<keyword evidence="3" id="KW-1185">Reference proteome</keyword>
<proteinExistence type="predicted"/>
<evidence type="ECO:0000313" key="3">
    <source>
        <dbReference type="Proteomes" id="UP000683925"/>
    </source>
</evidence>
<accession>A0A8S1XCW1</accession>
<comment type="caution">
    <text evidence="2">The sequence shown here is derived from an EMBL/GenBank/DDBJ whole genome shotgun (WGS) entry which is preliminary data.</text>
</comment>
<dbReference type="AlphaFoldDB" id="A0A8S1XCW1"/>
<dbReference type="EMBL" id="CAJJDP010000117">
    <property type="protein sequence ID" value="CAD8198621.1"/>
    <property type="molecule type" value="Genomic_DNA"/>
</dbReference>
<evidence type="ECO:0000313" key="2">
    <source>
        <dbReference type="EMBL" id="CAD8198621.1"/>
    </source>
</evidence>